<feature type="domain" description="PAS" evidence="2">
    <location>
        <begin position="557"/>
        <end position="629"/>
    </location>
</feature>
<dbReference type="SMART" id="SM00065">
    <property type="entry name" value="GAF"/>
    <property type="match status" value="1"/>
</dbReference>
<dbReference type="RefSeq" id="WP_232316242.1">
    <property type="nucleotide sequence ID" value="NZ_CP009520.1"/>
</dbReference>
<dbReference type="EMBL" id="CP009520">
    <property type="protein sequence ID" value="AKB43590.1"/>
    <property type="molecule type" value="Genomic_DNA"/>
</dbReference>
<dbReference type="AlphaFoldDB" id="A0A0E3Q4W9"/>
<evidence type="ECO:0000313" key="5">
    <source>
        <dbReference type="Proteomes" id="UP000033096"/>
    </source>
</evidence>
<dbReference type="InterPro" id="IPR000700">
    <property type="entry name" value="PAS-assoc_C"/>
</dbReference>
<organism evidence="4 5">
    <name type="scientific">Methanosarcina vacuolata Z-761</name>
    <dbReference type="NCBI Taxonomy" id="1434123"/>
    <lineage>
        <taxon>Archaea</taxon>
        <taxon>Methanobacteriati</taxon>
        <taxon>Methanobacteriota</taxon>
        <taxon>Stenosarchaea group</taxon>
        <taxon>Methanomicrobia</taxon>
        <taxon>Methanosarcinales</taxon>
        <taxon>Methanosarcinaceae</taxon>
        <taxon>Methanosarcina</taxon>
    </lineage>
</organism>
<dbReference type="InterPro" id="IPR035965">
    <property type="entry name" value="PAS-like_dom_sf"/>
</dbReference>
<dbReference type="PROSITE" id="PS50109">
    <property type="entry name" value="HIS_KIN"/>
    <property type="match status" value="1"/>
</dbReference>
<feature type="domain" description="PAC" evidence="3">
    <location>
        <begin position="504"/>
        <end position="556"/>
    </location>
</feature>
<proteinExistence type="predicted"/>
<feature type="domain" description="PAC" evidence="3">
    <location>
        <begin position="639"/>
        <end position="691"/>
    </location>
</feature>
<name>A0A0E3Q4W9_9EURY</name>
<keyword evidence="4" id="KW-0418">Kinase</keyword>
<feature type="domain" description="PAS" evidence="2">
    <location>
        <begin position="428"/>
        <end position="501"/>
    </location>
</feature>
<dbReference type="NCBIfam" id="TIGR00229">
    <property type="entry name" value="sensory_box"/>
    <property type="match status" value="3"/>
</dbReference>
<dbReference type="PANTHER" id="PTHR43065:SF23">
    <property type="entry name" value="SENSOR HISTIDINE KINASE PDTAS"/>
    <property type="match status" value="1"/>
</dbReference>
<evidence type="ECO:0000259" key="2">
    <source>
        <dbReference type="PROSITE" id="PS50112"/>
    </source>
</evidence>
<dbReference type="SUPFAM" id="SSF55781">
    <property type="entry name" value="GAF domain-like"/>
    <property type="match status" value="1"/>
</dbReference>
<dbReference type="InterPro" id="IPR013656">
    <property type="entry name" value="PAS_4"/>
</dbReference>
<dbReference type="InterPro" id="IPR013655">
    <property type="entry name" value="PAS_fold_3"/>
</dbReference>
<dbReference type="KEGG" id="mvc:MSVAZ_1321"/>
<feature type="domain" description="Histidine kinase" evidence="1">
    <location>
        <begin position="699"/>
        <end position="910"/>
    </location>
</feature>
<dbReference type="Pfam" id="PF08447">
    <property type="entry name" value="PAS_3"/>
    <property type="match status" value="2"/>
</dbReference>
<dbReference type="Pfam" id="PF07568">
    <property type="entry name" value="HisKA_2"/>
    <property type="match status" value="1"/>
</dbReference>
<reference evidence="4 5" key="1">
    <citation type="submission" date="2014-07" db="EMBL/GenBank/DDBJ databases">
        <title>Methanogenic archaea and the global carbon cycle.</title>
        <authorList>
            <person name="Henriksen J.R."/>
            <person name="Luke J."/>
            <person name="Reinhart S."/>
            <person name="Benedict M.N."/>
            <person name="Youngblut N.D."/>
            <person name="Metcalf M.E."/>
            <person name="Whitaker R.J."/>
            <person name="Metcalf W.W."/>
        </authorList>
    </citation>
    <scope>NUCLEOTIDE SEQUENCE [LARGE SCALE GENOMIC DNA]</scope>
    <source>
        <strain evidence="4 5">Z-761</strain>
    </source>
</reference>
<accession>A0A0E3Q4W9</accession>
<dbReference type="InterPro" id="IPR005467">
    <property type="entry name" value="His_kinase_dom"/>
</dbReference>
<dbReference type="InterPro" id="IPR003018">
    <property type="entry name" value="GAF"/>
</dbReference>
<dbReference type="HOGENOM" id="CLU_000445_114_57_2"/>
<dbReference type="CDD" id="cd00130">
    <property type="entry name" value="PAS"/>
    <property type="match status" value="2"/>
</dbReference>
<protein>
    <submittedName>
        <fullName evidence="4">Sensory transduction histidine kinase</fullName>
    </submittedName>
</protein>
<dbReference type="PROSITE" id="PS50112">
    <property type="entry name" value="PAS"/>
    <property type="match status" value="2"/>
</dbReference>
<dbReference type="GO" id="GO:0016301">
    <property type="term" value="F:kinase activity"/>
    <property type="evidence" value="ECO:0007669"/>
    <property type="project" value="UniProtKB-KW"/>
</dbReference>
<dbReference type="Gene3D" id="3.30.450.20">
    <property type="entry name" value="PAS domain"/>
    <property type="match status" value="3"/>
</dbReference>
<dbReference type="SMART" id="SM00091">
    <property type="entry name" value="PAS"/>
    <property type="match status" value="4"/>
</dbReference>
<dbReference type="Pfam" id="PF02518">
    <property type="entry name" value="HATPase_c"/>
    <property type="match status" value="1"/>
</dbReference>
<dbReference type="InterPro" id="IPR003594">
    <property type="entry name" value="HATPase_dom"/>
</dbReference>
<gene>
    <name evidence="4" type="ORF">MSVAZ_1321</name>
</gene>
<keyword evidence="4" id="KW-0808">Transferase</keyword>
<dbReference type="InterPro" id="IPR036890">
    <property type="entry name" value="HATPase_C_sf"/>
</dbReference>
<dbReference type="Proteomes" id="UP000033096">
    <property type="component" value="Chromosome"/>
</dbReference>
<dbReference type="SUPFAM" id="SSF55874">
    <property type="entry name" value="ATPase domain of HSP90 chaperone/DNA topoisomerase II/histidine kinase"/>
    <property type="match status" value="1"/>
</dbReference>
<dbReference type="PROSITE" id="PS50113">
    <property type="entry name" value="PAC"/>
    <property type="match status" value="3"/>
</dbReference>
<dbReference type="SMART" id="SM00387">
    <property type="entry name" value="HATPase_c"/>
    <property type="match status" value="1"/>
</dbReference>
<dbReference type="SUPFAM" id="SSF55785">
    <property type="entry name" value="PYP-like sensor domain (PAS domain)"/>
    <property type="match status" value="3"/>
</dbReference>
<evidence type="ECO:0000313" key="4">
    <source>
        <dbReference type="EMBL" id="AKB43590.1"/>
    </source>
</evidence>
<dbReference type="InterPro" id="IPR029016">
    <property type="entry name" value="GAF-like_dom_sf"/>
</dbReference>
<dbReference type="STRING" id="1434123.MSVAZ_1321"/>
<sequence length="910" mass="103329">MSRESGYGGPNINRNDIKGAENEENWMAEFLLNSPGPVLRIGSEGTVLYANKAGESLLEALKSQVGEKAPAEILKTARRVAVKNIFEQTELKAGEKTYSIVFTPLLACKSVIMSAFEITSCKQTEEKLLLRKREYEVLSQISGLSLKVPDFQSLLDQALPLVAATLGIEYCCVLKLLPDGNFIFETGTGWKPENTGRIIKKDLASRAGYTVLSGRPILLEKLDKKNSFSAMGLEESLSIISGISLLLGSIEKPYGMLTAHSTRKEKFTEEDTRFLNAVAIILSFTIQRNKVEDTLREKVYFLETLLDTIPTPVYYKDRKGYYQGCNELFARMILGSSKEKVTGHTIDELSEAIPSELSEFYTSMDRQLFQKGRSQVYETKVLCSDGIKRDFIFNKVAYKSFCGNIEGLLGVMLDITGRKKTEEKLQKSEERYRLIAEQTGQMIYDIDLKNGRVEWAGAVTELTGYSSKEIENLDFYDWLEHIHPEDYENVQQSLKNCWNTGDKFSEEFRLKRKDGGYFFVKNKGVCLRDEEDCICRALGVMVDVTAIKQSSIKLRESEELYRSFLQNFKGISFKLNRNFDLLLLEGALDEITGYTEEEFISGRIKFFNLIVPEDRPLLYMIQSKLIYSPALSPSPNSIMEYDYRLRRKDGSIRWVHELIHNVCSTSGETAFIQGYAYDITPRKIAEETLKKAEKIGMREIHHRIKNNLQIVSSLLSLQADKFKDKEVIEAFRESEKRVVSMSIIHEELYKSKDAASVDFAAYLNKLTAEILHSYRVGNEEIKLVLEVDSTLLGVDTAIPLGIIINELFSNSLKYAFPKGMEGKIRISLSRNEVECEKTGEATEKKFPELPSGFTLVYSDNGARFPEEVDFKNSKTLGLQLVNALVEQINGTIELEKGNKTKYTIRFEDKR</sequence>
<dbReference type="Gene3D" id="3.30.450.40">
    <property type="match status" value="1"/>
</dbReference>
<dbReference type="GeneID" id="24809741"/>
<evidence type="ECO:0000259" key="1">
    <source>
        <dbReference type="PROSITE" id="PS50109"/>
    </source>
</evidence>
<keyword evidence="5" id="KW-1185">Reference proteome</keyword>
<dbReference type="SMART" id="SM00086">
    <property type="entry name" value="PAC"/>
    <property type="match status" value="3"/>
</dbReference>
<dbReference type="PATRIC" id="fig|1434123.4.peg.1575"/>
<dbReference type="Pfam" id="PF01590">
    <property type="entry name" value="GAF"/>
    <property type="match status" value="1"/>
</dbReference>
<dbReference type="Gene3D" id="3.30.565.10">
    <property type="entry name" value="Histidine kinase-like ATPase, C-terminal domain"/>
    <property type="match status" value="1"/>
</dbReference>
<dbReference type="Pfam" id="PF08448">
    <property type="entry name" value="PAS_4"/>
    <property type="match status" value="1"/>
</dbReference>
<dbReference type="InterPro" id="IPR001610">
    <property type="entry name" value="PAC"/>
</dbReference>
<dbReference type="InterPro" id="IPR000014">
    <property type="entry name" value="PAS"/>
</dbReference>
<dbReference type="PANTHER" id="PTHR43065">
    <property type="entry name" value="SENSOR HISTIDINE KINASE"/>
    <property type="match status" value="1"/>
</dbReference>
<evidence type="ECO:0000259" key="3">
    <source>
        <dbReference type="PROSITE" id="PS50113"/>
    </source>
</evidence>
<feature type="domain" description="PAC" evidence="3">
    <location>
        <begin position="375"/>
        <end position="427"/>
    </location>
</feature>
<dbReference type="InterPro" id="IPR011495">
    <property type="entry name" value="Sig_transdc_His_kin_sub2_dim/P"/>
</dbReference>